<name>A0A662ZFL8_9GAMM</name>
<evidence type="ECO:0000313" key="3">
    <source>
        <dbReference type="Proteomes" id="UP000243745"/>
    </source>
</evidence>
<dbReference type="RefSeq" id="WP_093140286.1">
    <property type="nucleotide sequence ID" value="NZ_FOXF01000003.1"/>
</dbReference>
<feature type="region of interest" description="Disordered" evidence="1">
    <location>
        <begin position="25"/>
        <end position="164"/>
    </location>
</feature>
<proteinExistence type="predicted"/>
<feature type="compositionally biased region" description="Acidic residues" evidence="1">
    <location>
        <begin position="137"/>
        <end position="158"/>
    </location>
</feature>
<feature type="compositionally biased region" description="Low complexity" evidence="1">
    <location>
        <begin position="32"/>
        <end position="56"/>
    </location>
</feature>
<dbReference type="EMBL" id="FOXF01000003">
    <property type="protein sequence ID" value="SFP04874.1"/>
    <property type="molecule type" value="Genomic_DNA"/>
</dbReference>
<evidence type="ECO:0000313" key="2">
    <source>
        <dbReference type="EMBL" id="SFP04874.1"/>
    </source>
</evidence>
<reference evidence="2 3" key="1">
    <citation type="submission" date="2016-10" db="EMBL/GenBank/DDBJ databases">
        <authorList>
            <person name="Varghese N."/>
            <person name="Submissions S."/>
        </authorList>
    </citation>
    <scope>NUCLEOTIDE SEQUENCE [LARGE SCALE GENOMIC DNA]</scope>
    <source>
        <strain evidence="2 3">DSM 1361</strain>
    </source>
</reference>
<feature type="region of interest" description="Disordered" evidence="1">
    <location>
        <begin position="734"/>
        <end position="758"/>
    </location>
</feature>
<evidence type="ECO:0008006" key="4">
    <source>
        <dbReference type="Google" id="ProtNLM"/>
    </source>
</evidence>
<feature type="compositionally biased region" description="Low complexity" evidence="1">
    <location>
        <begin position="107"/>
        <end position="136"/>
    </location>
</feature>
<feature type="compositionally biased region" description="Gly residues" evidence="1">
    <location>
        <begin position="96"/>
        <end position="106"/>
    </location>
</feature>
<dbReference type="InterPro" id="IPR025584">
    <property type="entry name" value="Cthe_2159"/>
</dbReference>
<dbReference type="OrthoDB" id="9812829at2"/>
<gene>
    <name evidence="2" type="ORF">SAMN02910344_00308</name>
</gene>
<organism evidence="2 3">
    <name type="scientific">Ruminobacter amylophilus</name>
    <dbReference type="NCBI Taxonomy" id="867"/>
    <lineage>
        <taxon>Bacteria</taxon>
        <taxon>Pseudomonadati</taxon>
        <taxon>Pseudomonadota</taxon>
        <taxon>Gammaproteobacteria</taxon>
        <taxon>Aeromonadales</taxon>
        <taxon>Succinivibrionaceae</taxon>
        <taxon>Ruminobacter</taxon>
    </lineage>
</organism>
<dbReference type="Proteomes" id="UP000243745">
    <property type="component" value="Unassembled WGS sequence"/>
</dbReference>
<evidence type="ECO:0000256" key="1">
    <source>
        <dbReference type="SAM" id="MobiDB-lite"/>
    </source>
</evidence>
<accession>A0A662ZFL8</accession>
<keyword evidence="3" id="KW-1185">Reference proteome</keyword>
<feature type="compositionally biased region" description="Gly residues" evidence="1">
    <location>
        <begin position="737"/>
        <end position="758"/>
    </location>
</feature>
<sequence length="758" mass="75769">MINLESFQKSLLAVIISASLTASLTGCGASASSDGTEISIGDDSGSSGNDGSSDGDSSGDDGSSEGGASGDDSSGDGGSSGGGSSGGDDSGDDSSGDGGSSGGGSSGSDDSGSGDSDSGDSGSGDSDSGDSGSGDSDSGDSDGDESGSDDSDADDEDLSSYGTPAVKADLFSGYTGDYGNNATDESLPVFSDTIYINLSDLTFSTDNSEFSSILKGTETAVIDGVSIVRDGKGYITVDASGTSDSIKFVLSGTLTKGTVDITAKKNASVGVELNGVDITSGNNPAVVVGPKTATAYVILKGTNYLTDGRIFGIGYSKANGTDYYDSSVDSSVDVSEASMTQKWALGSDDNGVISTKGIFRISGDGILNISTAYKHGVYAKNRLYVYGGQIGVKNSGRNGLQSKNGFDMFGGTINIEGVGNHTNKQSRGIIVSGDESEDGAGLGGMNFVDGVVNITTVGKAISAKWDIEDDAETTETTDDPSPVVKISGGTFNITTSGQVIDSDRSQNTVSYYDEDGILTTEAEKCSPEGIEGKLGLEISGGTFNINTTDDALNASRDGSAYINISGGSLYLNASSADAIDSNGDINISGGVIVSVATMGSEDGFDCDGKLTFTGGVAVGISGSNHEYASTGSSTTTQNTFVIGSSYLGSQNTVMAIMDSSDNPVFVFKLPSTSYSLATVSSPNLAAADTYGVYSGVTVSGGTEFRGLYTVMPSVSGGSLTGSVTTNDSTHVYTSLSQGGGSFGPGAGGGEPPSFPGGR</sequence>
<dbReference type="Pfam" id="PF14262">
    <property type="entry name" value="Cthe_2159"/>
    <property type="match status" value="1"/>
</dbReference>
<dbReference type="AlphaFoldDB" id="A0A662ZFL8"/>
<feature type="compositionally biased region" description="Gly residues" evidence="1">
    <location>
        <begin position="64"/>
        <end position="88"/>
    </location>
</feature>
<protein>
    <recommendedName>
        <fullName evidence="4">Carbohydrate-binding domain-containing protein</fullName>
    </recommendedName>
</protein>